<evidence type="ECO:0000313" key="4">
    <source>
        <dbReference type="EMBL" id="ETN45528.1"/>
    </source>
</evidence>
<dbReference type="SUPFAM" id="SSF51735">
    <property type="entry name" value="NAD(P)-binding Rossmann-fold domains"/>
    <property type="match status" value="1"/>
</dbReference>
<dbReference type="InParanoid" id="W2SBY5"/>
<dbReference type="OrthoDB" id="1888931at2759"/>
<dbReference type="AlphaFoldDB" id="W2SBY5"/>
<accession>W2SBY5</accession>
<comment type="similarity">
    <text evidence="1">Belongs to the short-chain dehydrogenases/reductases (SDR) family.</text>
</comment>
<evidence type="ECO:0000256" key="1">
    <source>
        <dbReference type="ARBA" id="ARBA00006484"/>
    </source>
</evidence>
<keyword evidence="5" id="KW-1185">Reference proteome</keyword>
<dbReference type="PANTHER" id="PTHR43008">
    <property type="entry name" value="BENZIL REDUCTASE"/>
    <property type="match status" value="1"/>
</dbReference>
<dbReference type="PANTHER" id="PTHR43008:SF14">
    <property type="entry name" value="DEHYDROGENASE ARBD, PUTATIVE-RELATED"/>
    <property type="match status" value="1"/>
</dbReference>
<dbReference type="eggNOG" id="KOG0725">
    <property type="taxonomic scope" value="Eukaryota"/>
</dbReference>
<sequence>MLLTHFRRATILPGRLSRLHQSRRTVRTLPSFSLEGKVAVVTGAGRGLGHEFLTGFALSGARGACIDLTQQTSDASIATIRDKVKQAQPDLPVPTLQGYACDATIESNVKATVDQILADFGQIDVLVTAAGMVDNVEAENYDYARWRRMLDINLDGTFMTAREVGKHMIARGVRGCSIILVASMTATACPKPQKQAAYNASKGAVVMLAKSLATEWAPHGIRVNSLSPGYTRTPLIRGLLESDGRRDLVDSWNADIPIGRIAEPHEMMGPAVWMASDASSYLTGSDVVSFFFFFFCSSSNAIESRLAD</sequence>
<reference evidence="4 5" key="1">
    <citation type="submission" date="2013-03" db="EMBL/GenBank/DDBJ databases">
        <title>The Genome Sequence of Phialophora europaea CBS 101466.</title>
        <authorList>
            <consortium name="The Broad Institute Genomics Platform"/>
            <person name="Cuomo C."/>
            <person name="de Hoog S."/>
            <person name="Gorbushina A."/>
            <person name="Walker B."/>
            <person name="Young S.K."/>
            <person name="Zeng Q."/>
            <person name="Gargeya S."/>
            <person name="Fitzgerald M."/>
            <person name="Haas B."/>
            <person name="Abouelleil A."/>
            <person name="Allen A.W."/>
            <person name="Alvarado L."/>
            <person name="Arachchi H.M."/>
            <person name="Berlin A.M."/>
            <person name="Chapman S.B."/>
            <person name="Gainer-Dewar J."/>
            <person name="Goldberg J."/>
            <person name="Griggs A."/>
            <person name="Gujja S."/>
            <person name="Hansen M."/>
            <person name="Howarth C."/>
            <person name="Imamovic A."/>
            <person name="Ireland A."/>
            <person name="Larimer J."/>
            <person name="McCowan C."/>
            <person name="Murphy C."/>
            <person name="Pearson M."/>
            <person name="Poon T.W."/>
            <person name="Priest M."/>
            <person name="Roberts A."/>
            <person name="Saif S."/>
            <person name="Shea T."/>
            <person name="Sisk P."/>
            <person name="Sykes S."/>
            <person name="Wortman J."/>
            <person name="Nusbaum C."/>
            <person name="Birren B."/>
        </authorList>
    </citation>
    <scope>NUCLEOTIDE SEQUENCE [LARGE SCALE GENOMIC DNA]</scope>
    <source>
        <strain evidence="4 5">CBS 101466</strain>
    </source>
</reference>
<dbReference type="InterPro" id="IPR036291">
    <property type="entry name" value="NAD(P)-bd_dom_sf"/>
</dbReference>
<evidence type="ECO:0000256" key="3">
    <source>
        <dbReference type="ARBA" id="ARBA00023002"/>
    </source>
</evidence>
<dbReference type="Proteomes" id="UP000030752">
    <property type="component" value="Unassembled WGS sequence"/>
</dbReference>
<dbReference type="FunFam" id="3.40.50.720:FF:000084">
    <property type="entry name" value="Short-chain dehydrogenase reductase"/>
    <property type="match status" value="1"/>
</dbReference>
<dbReference type="Gene3D" id="3.40.50.720">
    <property type="entry name" value="NAD(P)-binding Rossmann-like Domain"/>
    <property type="match status" value="1"/>
</dbReference>
<dbReference type="InterPro" id="IPR002347">
    <property type="entry name" value="SDR_fam"/>
</dbReference>
<proteinExistence type="inferred from homology"/>
<dbReference type="HOGENOM" id="CLU_010194_1_1_1"/>
<gene>
    <name evidence="4" type="ORF">HMPREF1541_09360</name>
</gene>
<organism evidence="4 5">
    <name type="scientific">Cyphellophora europaea (strain CBS 101466)</name>
    <name type="common">Phialophora europaea</name>
    <dbReference type="NCBI Taxonomy" id="1220924"/>
    <lineage>
        <taxon>Eukaryota</taxon>
        <taxon>Fungi</taxon>
        <taxon>Dikarya</taxon>
        <taxon>Ascomycota</taxon>
        <taxon>Pezizomycotina</taxon>
        <taxon>Eurotiomycetes</taxon>
        <taxon>Chaetothyriomycetidae</taxon>
        <taxon>Chaetothyriales</taxon>
        <taxon>Cyphellophoraceae</taxon>
        <taxon>Cyphellophora</taxon>
    </lineage>
</organism>
<dbReference type="Pfam" id="PF13561">
    <property type="entry name" value="adh_short_C2"/>
    <property type="match status" value="1"/>
</dbReference>
<dbReference type="GeneID" id="19976699"/>
<evidence type="ECO:0000313" key="5">
    <source>
        <dbReference type="Proteomes" id="UP000030752"/>
    </source>
</evidence>
<protein>
    <submittedName>
        <fullName evidence="4">Uncharacterized protein</fullName>
    </submittedName>
</protein>
<name>W2SBY5_CYPE1</name>
<dbReference type="GO" id="GO:0016616">
    <property type="term" value="F:oxidoreductase activity, acting on the CH-OH group of donors, NAD or NADP as acceptor"/>
    <property type="evidence" value="ECO:0007669"/>
    <property type="project" value="UniProtKB-ARBA"/>
</dbReference>
<dbReference type="GO" id="GO:0050664">
    <property type="term" value="F:oxidoreductase activity, acting on NAD(P)H, oxygen as acceptor"/>
    <property type="evidence" value="ECO:0007669"/>
    <property type="project" value="TreeGrafter"/>
</dbReference>
<dbReference type="PRINTS" id="PR00081">
    <property type="entry name" value="GDHRDH"/>
</dbReference>
<dbReference type="PRINTS" id="PR00080">
    <property type="entry name" value="SDRFAMILY"/>
</dbReference>
<dbReference type="STRING" id="1220924.W2SBY5"/>
<dbReference type="VEuPathDB" id="FungiDB:HMPREF1541_09360"/>
<dbReference type="RefSeq" id="XP_008712256.1">
    <property type="nucleotide sequence ID" value="XM_008714034.1"/>
</dbReference>
<keyword evidence="2" id="KW-0521">NADP</keyword>
<dbReference type="EMBL" id="KB822712">
    <property type="protein sequence ID" value="ETN45528.1"/>
    <property type="molecule type" value="Genomic_DNA"/>
</dbReference>
<keyword evidence="3" id="KW-0560">Oxidoreductase</keyword>
<evidence type="ECO:0000256" key="2">
    <source>
        <dbReference type="ARBA" id="ARBA00022857"/>
    </source>
</evidence>